<reference evidence="1 2" key="1">
    <citation type="journal article" date="2011" name="Plasmid">
        <title>Streptomyces turgidiscabies Car8 contains a modular pathogenicity island that shares virulence genes with other actinobacterial plant pathogens.</title>
        <authorList>
            <person name="Huguet-Tapia J.C."/>
            <person name="Badger J.H."/>
            <person name="Loria R."/>
            <person name="Pettis G.S."/>
        </authorList>
    </citation>
    <scope>NUCLEOTIDE SEQUENCE [LARGE SCALE GENOMIC DNA]</scope>
    <source>
        <strain evidence="1 2">Car8</strain>
    </source>
</reference>
<evidence type="ECO:0000313" key="1">
    <source>
        <dbReference type="EMBL" id="ELP64337.1"/>
    </source>
</evidence>
<dbReference type="PATRIC" id="fig|698760.3.peg.6787"/>
<proteinExistence type="predicted"/>
<sequence length="64" mass="6665">MCPGACSAAGVDKAASFSGLLVVDGPMSYRRPSFLVPAERSVTGRTPGIPFHSRAPLPVLAHTR</sequence>
<dbReference type="EMBL" id="AEJB01000460">
    <property type="protein sequence ID" value="ELP64337.1"/>
    <property type="molecule type" value="Genomic_DNA"/>
</dbReference>
<organism evidence="1 2">
    <name type="scientific">Streptomyces turgidiscabies (strain Car8)</name>
    <dbReference type="NCBI Taxonomy" id="698760"/>
    <lineage>
        <taxon>Bacteria</taxon>
        <taxon>Bacillati</taxon>
        <taxon>Actinomycetota</taxon>
        <taxon>Actinomycetes</taxon>
        <taxon>Kitasatosporales</taxon>
        <taxon>Streptomycetaceae</taxon>
        <taxon>Streptomyces</taxon>
    </lineage>
</organism>
<gene>
    <name evidence="1" type="ORF">STRTUCAR8_01176</name>
</gene>
<dbReference type="AlphaFoldDB" id="L7EZ79"/>
<protein>
    <submittedName>
        <fullName evidence="1">Uncharacterized protein</fullName>
    </submittedName>
</protein>
<keyword evidence="2" id="KW-1185">Reference proteome</keyword>
<dbReference type="Proteomes" id="UP000010931">
    <property type="component" value="Unassembled WGS sequence"/>
</dbReference>
<name>L7EZ79_STRT8</name>
<evidence type="ECO:0000313" key="2">
    <source>
        <dbReference type="Proteomes" id="UP000010931"/>
    </source>
</evidence>
<comment type="caution">
    <text evidence="1">The sequence shown here is derived from an EMBL/GenBank/DDBJ whole genome shotgun (WGS) entry which is preliminary data.</text>
</comment>
<accession>L7EZ79</accession>